<feature type="compositionally biased region" description="Basic and acidic residues" evidence="1">
    <location>
        <begin position="14"/>
        <end position="23"/>
    </location>
</feature>
<proteinExistence type="predicted"/>
<evidence type="ECO:0000256" key="1">
    <source>
        <dbReference type="SAM" id="MobiDB-lite"/>
    </source>
</evidence>
<dbReference type="OrthoDB" id="5193368at2759"/>
<reference evidence="2 3" key="2">
    <citation type="submission" date="2015-05" db="EMBL/GenBank/DDBJ databases">
        <authorList>
            <person name="Morales-Cruz A."/>
            <person name="Amrine K.C."/>
            <person name="Cantu D."/>
        </authorList>
    </citation>
    <scope>NUCLEOTIDE SEQUENCE [LARGE SCALE GENOMIC DNA]</scope>
    <source>
        <strain evidence="2">DA912</strain>
    </source>
</reference>
<accession>A0A0G2H4Y2</accession>
<feature type="region of interest" description="Disordered" evidence="1">
    <location>
        <begin position="1"/>
        <end position="71"/>
    </location>
</feature>
<keyword evidence="3" id="KW-1185">Reference proteome</keyword>
<evidence type="ECO:0000313" key="3">
    <source>
        <dbReference type="Proteomes" id="UP000034680"/>
    </source>
</evidence>
<dbReference type="Proteomes" id="UP000034680">
    <property type="component" value="Unassembled WGS sequence"/>
</dbReference>
<gene>
    <name evidence="2" type="ORF">UCDDA912_g09774</name>
</gene>
<name>A0A0G2H4Y2_9PEZI</name>
<comment type="caution">
    <text evidence="2">The sequence shown here is derived from an EMBL/GenBank/DDBJ whole genome shotgun (WGS) entry which is preliminary data.</text>
</comment>
<feature type="compositionally biased region" description="Polar residues" evidence="1">
    <location>
        <begin position="1"/>
        <end position="13"/>
    </location>
</feature>
<dbReference type="EMBL" id="LCUC01000506">
    <property type="protein sequence ID" value="KKY30298.1"/>
    <property type="molecule type" value="Genomic_DNA"/>
</dbReference>
<protein>
    <submittedName>
        <fullName evidence="2">Uncharacterized protein</fullName>
    </submittedName>
</protein>
<sequence length="71" mass="7824">MESITAATSTDHPLNQDRKKGSDRATAWRQFFPRASGLPRGKVRTAGASEHASKTKVGSLDMRRKAKLLNE</sequence>
<reference evidence="2 3" key="1">
    <citation type="submission" date="2015-05" db="EMBL/GenBank/DDBJ databases">
        <title>Distinctive expansion of gene families associated with plant cell wall degradation and secondary metabolism in the genomes of grapevine trunk pathogens.</title>
        <authorList>
            <person name="Lawrence D.P."/>
            <person name="Travadon R."/>
            <person name="Rolshausen P.E."/>
            <person name="Baumgartner K."/>
        </authorList>
    </citation>
    <scope>NUCLEOTIDE SEQUENCE [LARGE SCALE GENOMIC DNA]</scope>
    <source>
        <strain evidence="2">DA912</strain>
    </source>
</reference>
<evidence type="ECO:0000313" key="2">
    <source>
        <dbReference type="EMBL" id="KKY30298.1"/>
    </source>
</evidence>
<organism evidence="2 3">
    <name type="scientific">Diaporthe ampelina</name>
    <dbReference type="NCBI Taxonomy" id="1214573"/>
    <lineage>
        <taxon>Eukaryota</taxon>
        <taxon>Fungi</taxon>
        <taxon>Dikarya</taxon>
        <taxon>Ascomycota</taxon>
        <taxon>Pezizomycotina</taxon>
        <taxon>Sordariomycetes</taxon>
        <taxon>Sordariomycetidae</taxon>
        <taxon>Diaporthales</taxon>
        <taxon>Diaporthaceae</taxon>
        <taxon>Diaporthe</taxon>
    </lineage>
</organism>
<dbReference type="AlphaFoldDB" id="A0A0G2H4Y2"/>